<evidence type="ECO:0000313" key="2">
    <source>
        <dbReference type="EMBL" id="ATL68212.1"/>
    </source>
</evidence>
<dbReference type="AlphaFoldDB" id="A0A291RMA2"/>
<dbReference type="GeneID" id="88359743"/>
<keyword evidence="1" id="KW-1133">Transmembrane helix</keyword>
<feature type="transmembrane region" description="Helical" evidence="1">
    <location>
        <begin position="12"/>
        <end position="35"/>
    </location>
</feature>
<feature type="transmembrane region" description="Helical" evidence="1">
    <location>
        <begin position="95"/>
        <end position="114"/>
    </location>
</feature>
<name>A0A291RMA2_9NOCA</name>
<organism evidence="2 3">
    <name type="scientific">Nocardia terpenica</name>
    <dbReference type="NCBI Taxonomy" id="455432"/>
    <lineage>
        <taxon>Bacteria</taxon>
        <taxon>Bacillati</taxon>
        <taxon>Actinomycetota</taxon>
        <taxon>Actinomycetes</taxon>
        <taxon>Mycobacteriales</taxon>
        <taxon>Nocardiaceae</taxon>
        <taxon>Nocardia</taxon>
    </lineage>
</organism>
<dbReference type="EMBL" id="CP023778">
    <property type="protein sequence ID" value="ATL68212.1"/>
    <property type="molecule type" value="Genomic_DNA"/>
</dbReference>
<feature type="transmembrane region" description="Helical" evidence="1">
    <location>
        <begin position="247"/>
        <end position="266"/>
    </location>
</feature>
<evidence type="ECO:0000256" key="1">
    <source>
        <dbReference type="SAM" id="Phobius"/>
    </source>
</evidence>
<sequence length="294" mass="31221">MPEIDKRTKIVWLATGLANFAVDLLLPTVVYAILAPTGLPAALRLAIGGTLLTAKAIGGRIETRQFRWRLAVAAAVVPSAALVGCHLAGCGNTESMVAAAVATAAIVVGDLVLTRWRHRTRGRIDGFAALVLTEVVATIVLTSISGDARFVLARSSFYIAVAGLYIAATTWTDRPIMGVALKPVAAAGDPLRAEAFDRLWDRSAPFRRVYRGLTASLGAVLLADAALRIVVIYSYPSDRIGQSSLTSQLPFIILVGAWFAIGRGLIVPRAIRLLDAEMQEASKVSAASRSSDRM</sequence>
<gene>
    <name evidence="2" type="ORF">CRH09_20535</name>
</gene>
<dbReference type="Proteomes" id="UP000221961">
    <property type="component" value="Chromosome"/>
</dbReference>
<dbReference type="KEGG" id="ntp:CRH09_20535"/>
<keyword evidence="1" id="KW-0812">Transmembrane</keyword>
<dbReference type="NCBIfam" id="NF041646">
    <property type="entry name" value="VC0807_fam"/>
    <property type="match status" value="1"/>
</dbReference>
<accession>A0A291RMA2</accession>
<reference evidence="2 3" key="1">
    <citation type="submission" date="2017-10" db="EMBL/GenBank/DDBJ databases">
        <title>Comparative genomics between pathogenic Norcardia.</title>
        <authorList>
            <person name="Zeng L."/>
        </authorList>
    </citation>
    <scope>NUCLEOTIDE SEQUENCE [LARGE SCALE GENOMIC DNA]</scope>
    <source>
        <strain evidence="2 3">NC_YFY_NT001</strain>
    </source>
</reference>
<protein>
    <submittedName>
        <fullName evidence="2">Uncharacterized protein</fullName>
    </submittedName>
</protein>
<proteinExistence type="predicted"/>
<dbReference type="RefSeq" id="WP_098695313.1">
    <property type="nucleotide sequence ID" value="NZ_CP023778.1"/>
</dbReference>
<feature type="transmembrane region" description="Helical" evidence="1">
    <location>
        <begin position="212"/>
        <end position="235"/>
    </location>
</feature>
<feature type="transmembrane region" description="Helical" evidence="1">
    <location>
        <begin position="150"/>
        <end position="168"/>
    </location>
</feature>
<feature type="transmembrane region" description="Helical" evidence="1">
    <location>
        <begin position="70"/>
        <end position="89"/>
    </location>
</feature>
<feature type="transmembrane region" description="Helical" evidence="1">
    <location>
        <begin position="126"/>
        <end position="144"/>
    </location>
</feature>
<feature type="transmembrane region" description="Helical" evidence="1">
    <location>
        <begin position="41"/>
        <end position="58"/>
    </location>
</feature>
<keyword evidence="1" id="KW-0472">Membrane</keyword>
<evidence type="ECO:0000313" key="3">
    <source>
        <dbReference type="Proteomes" id="UP000221961"/>
    </source>
</evidence>